<dbReference type="EMBL" id="JBGNYA010000001">
    <property type="protein sequence ID" value="MFA1611976.1"/>
    <property type="molecule type" value="Genomic_DNA"/>
</dbReference>
<evidence type="ECO:0000313" key="2">
    <source>
        <dbReference type="EMBL" id="MFA1611976.1"/>
    </source>
</evidence>
<dbReference type="AlphaFoldDB" id="A0ABD5MEG7"/>
<proteinExistence type="predicted"/>
<feature type="transmembrane region" description="Helical" evidence="1">
    <location>
        <begin position="6"/>
        <end position="23"/>
    </location>
</feature>
<feature type="transmembrane region" description="Helical" evidence="1">
    <location>
        <begin position="30"/>
        <end position="53"/>
    </location>
</feature>
<keyword evidence="1" id="KW-0472">Membrane</keyword>
<dbReference type="RefSeq" id="WP_372390478.1">
    <property type="nucleotide sequence ID" value="NZ_JBGNYA010000001.1"/>
</dbReference>
<evidence type="ECO:0008006" key="4">
    <source>
        <dbReference type="Google" id="ProtNLM"/>
    </source>
</evidence>
<evidence type="ECO:0000313" key="3">
    <source>
        <dbReference type="Proteomes" id="UP001570511"/>
    </source>
</evidence>
<keyword evidence="1" id="KW-0812">Transmembrane</keyword>
<feature type="transmembrane region" description="Helical" evidence="1">
    <location>
        <begin position="65"/>
        <end position="84"/>
    </location>
</feature>
<organism evidence="2 3">
    <name type="scientific">Halobellus rubicundus</name>
    <dbReference type="NCBI Taxonomy" id="2996466"/>
    <lineage>
        <taxon>Archaea</taxon>
        <taxon>Methanobacteriati</taxon>
        <taxon>Methanobacteriota</taxon>
        <taxon>Stenosarchaea group</taxon>
        <taxon>Halobacteria</taxon>
        <taxon>Halobacteriales</taxon>
        <taxon>Haloferacaceae</taxon>
        <taxon>Halobellus</taxon>
    </lineage>
</organism>
<comment type="caution">
    <text evidence="2">The sequence shown here is derived from an EMBL/GenBank/DDBJ whole genome shotgun (WGS) entry which is preliminary data.</text>
</comment>
<dbReference type="Proteomes" id="UP001570511">
    <property type="component" value="Unassembled WGS sequence"/>
</dbReference>
<name>A0ABD5MEG7_9EURY</name>
<sequence>MSWGPTTLYWISIALAFVWLWLGDTRDPDSVVFVVLFLKLGGGLATLLFLAQLDSASGAQIAANGLSLLAFLFVLVIFGGNIGFKNLFRGLFAWLR</sequence>
<accession>A0ABD5MEG7</accession>
<keyword evidence="1" id="KW-1133">Transmembrane helix</keyword>
<evidence type="ECO:0000256" key="1">
    <source>
        <dbReference type="SAM" id="Phobius"/>
    </source>
</evidence>
<gene>
    <name evidence="2" type="ORF">OS889_13290</name>
</gene>
<protein>
    <recommendedName>
        <fullName evidence="4">Oxidoreductase</fullName>
    </recommendedName>
</protein>
<keyword evidence="3" id="KW-1185">Reference proteome</keyword>
<reference evidence="2 3" key="1">
    <citation type="submission" date="2024-08" db="EMBL/GenBank/DDBJ databases">
        <title>Halobellus sp. MBLA0158 whole genome sequence.</title>
        <authorList>
            <person name="Hwang C.Y."/>
            <person name="Cho E.-S."/>
            <person name="Seo M.-J."/>
        </authorList>
    </citation>
    <scope>NUCLEOTIDE SEQUENCE [LARGE SCALE GENOMIC DNA]</scope>
    <source>
        <strain evidence="2 3">MBLA0158</strain>
    </source>
</reference>